<dbReference type="PROSITE" id="PS51891">
    <property type="entry name" value="CENP_V_GFA"/>
    <property type="match status" value="1"/>
</dbReference>
<dbReference type="EMBL" id="FOYD01000010">
    <property type="protein sequence ID" value="SFQ86844.1"/>
    <property type="molecule type" value="Genomic_DNA"/>
</dbReference>
<evidence type="ECO:0000313" key="7">
    <source>
        <dbReference type="EMBL" id="SFQ86844.1"/>
    </source>
</evidence>
<proteinExistence type="inferred from homology"/>
<keyword evidence="3" id="KW-0862">Zinc</keyword>
<reference evidence="9" key="2">
    <citation type="submission" date="2023-07" db="EMBL/GenBank/DDBJ databases">
        <authorList>
            <person name="de Witt J."/>
        </authorList>
    </citation>
    <scope>NUCLEOTIDE SEQUENCE [LARGE SCALE GENOMIC DNA]</scope>
    <source>
        <strain evidence="9">FZJ</strain>
    </source>
</reference>
<dbReference type="RefSeq" id="WP_090540170.1">
    <property type="nucleotide sequence ID" value="NZ_FOYD01000010.1"/>
</dbReference>
<dbReference type="STRING" id="1002526.SAMN05216578_11037"/>
<evidence type="ECO:0000313" key="8">
    <source>
        <dbReference type="Proteomes" id="UP000242815"/>
    </source>
</evidence>
<organism evidence="7 8">
    <name type="scientific">Halopseudomonas formosensis</name>
    <dbReference type="NCBI Taxonomy" id="1002526"/>
    <lineage>
        <taxon>Bacteria</taxon>
        <taxon>Pseudomonadati</taxon>
        <taxon>Pseudomonadota</taxon>
        <taxon>Gammaproteobacteria</taxon>
        <taxon>Pseudomonadales</taxon>
        <taxon>Pseudomonadaceae</taxon>
        <taxon>Halopseudomonas</taxon>
    </lineage>
</organism>
<evidence type="ECO:0000256" key="4">
    <source>
        <dbReference type="ARBA" id="ARBA00023239"/>
    </source>
</evidence>
<dbReference type="EMBL" id="JAVRDO010000005">
    <property type="protein sequence ID" value="MDX9687969.1"/>
    <property type="molecule type" value="Genomic_DNA"/>
</dbReference>
<feature type="domain" description="CENP-V/GFA" evidence="5">
    <location>
        <begin position="2"/>
        <end position="118"/>
    </location>
</feature>
<dbReference type="Gene3D" id="3.90.1590.10">
    <property type="entry name" value="glutathione-dependent formaldehyde- activating enzyme (gfa)"/>
    <property type="match status" value="1"/>
</dbReference>
<gene>
    <name evidence="6" type="ORF">RED13_002412</name>
    <name evidence="7" type="ORF">SAMN05216578_11037</name>
</gene>
<dbReference type="Proteomes" id="UP001281217">
    <property type="component" value="Unassembled WGS sequence"/>
</dbReference>
<dbReference type="Proteomes" id="UP000242815">
    <property type="component" value="Unassembled WGS sequence"/>
</dbReference>
<evidence type="ECO:0000256" key="2">
    <source>
        <dbReference type="ARBA" id="ARBA00022723"/>
    </source>
</evidence>
<protein>
    <submittedName>
        <fullName evidence="6">GFA family protein</fullName>
    </submittedName>
    <submittedName>
        <fullName evidence="7">Uncharacterized conserved protein</fullName>
    </submittedName>
</protein>
<dbReference type="OrthoDB" id="7765631at2"/>
<sequence>MHTGHCQCGGVRFRIRGELAAIQLCHCSQCRRAQGTPFASNLPVAEDAFELTGAQLLRSFESSPGKHRFFCSRCGSPIFSRTEAKPGVLRVRAGLINEPLAARPGMHIYVGSAASWWTVGDDLPRFEAGVVQSERTDAD</sequence>
<accession>A0A1I6C116</accession>
<keyword evidence="2" id="KW-0479">Metal-binding</keyword>
<keyword evidence="9" id="KW-1185">Reference proteome</keyword>
<comment type="similarity">
    <text evidence="1">Belongs to the Gfa family.</text>
</comment>
<evidence type="ECO:0000256" key="1">
    <source>
        <dbReference type="ARBA" id="ARBA00005495"/>
    </source>
</evidence>
<reference evidence="7 8" key="1">
    <citation type="submission" date="2016-10" db="EMBL/GenBank/DDBJ databases">
        <authorList>
            <person name="de Groot N.N."/>
        </authorList>
    </citation>
    <scope>NUCLEOTIDE SEQUENCE [LARGE SCALE GENOMIC DNA]</scope>
    <source>
        <strain evidence="7 8">JCM 18415</strain>
    </source>
</reference>
<keyword evidence="4" id="KW-0456">Lyase</keyword>
<dbReference type="GO" id="GO:0016846">
    <property type="term" value="F:carbon-sulfur lyase activity"/>
    <property type="evidence" value="ECO:0007669"/>
    <property type="project" value="InterPro"/>
</dbReference>
<evidence type="ECO:0000313" key="9">
    <source>
        <dbReference type="Proteomes" id="UP001281217"/>
    </source>
</evidence>
<name>A0A1I6C116_9GAMM</name>
<dbReference type="PANTHER" id="PTHR33337:SF40">
    <property type="entry name" value="CENP-V_GFA DOMAIN-CONTAINING PROTEIN-RELATED"/>
    <property type="match status" value="1"/>
</dbReference>
<evidence type="ECO:0000313" key="6">
    <source>
        <dbReference type="EMBL" id="MDX9687969.1"/>
    </source>
</evidence>
<dbReference type="GO" id="GO:0046872">
    <property type="term" value="F:metal ion binding"/>
    <property type="evidence" value="ECO:0007669"/>
    <property type="project" value="UniProtKB-KW"/>
</dbReference>
<evidence type="ECO:0000259" key="5">
    <source>
        <dbReference type="PROSITE" id="PS51891"/>
    </source>
</evidence>
<reference evidence="6" key="3">
    <citation type="submission" date="2024-05" db="EMBL/GenBank/DDBJ databases">
        <authorList>
            <person name="de Witt J."/>
        </authorList>
    </citation>
    <scope>NUCLEOTIDE SEQUENCE</scope>
    <source>
        <strain evidence="6">FZJ</strain>
    </source>
</reference>
<dbReference type="InterPro" id="IPR011057">
    <property type="entry name" value="Mss4-like_sf"/>
</dbReference>
<dbReference type="PANTHER" id="PTHR33337">
    <property type="entry name" value="GFA DOMAIN-CONTAINING PROTEIN"/>
    <property type="match status" value="1"/>
</dbReference>
<evidence type="ECO:0000256" key="3">
    <source>
        <dbReference type="ARBA" id="ARBA00022833"/>
    </source>
</evidence>
<dbReference type="AlphaFoldDB" id="A0A1I6C116"/>
<dbReference type="Pfam" id="PF04828">
    <property type="entry name" value="GFA"/>
    <property type="match status" value="1"/>
</dbReference>
<dbReference type="SUPFAM" id="SSF51316">
    <property type="entry name" value="Mss4-like"/>
    <property type="match status" value="1"/>
</dbReference>
<dbReference type="InterPro" id="IPR006913">
    <property type="entry name" value="CENP-V/GFA"/>
</dbReference>